<dbReference type="Proteomes" id="UP001500841">
    <property type="component" value="Unassembled WGS sequence"/>
</dbReference>
<evidence type="ECO:0000313" key="2">
    <source>
        <dbReference type="Proteomes" id="UP001500841"/>
    </source>
</evidence>
<dbReference type="RefSeq" id="WP_345100270.1">
    <property type="nucleotide sequence ID" value="NZ_BAABCV010000001.1"/>
</dbReference>
<keyword evidence="2" id="KW-1185">Reference proteome</keyword>
<comment type="caution">
    <text evidence="1">The sequence shown here is derived from an EMBL/GenBank/DDBJ whole genome shotgun (WGS) entry which is preliminary data.</text>
</comment>
<reference evidence="2" key="1">
    <citation type="journal article" date="2019" name="Int. J. Syst. Evol. Microbiol.">
        <title>The Global Catalogue of Microorganisms (GCM) 10K type strain sequencing project: providing services to taxonomists for standard genome sequencing and annotation.</title>
        <authorList>
            <consortium name="The Broad Institute Genomics Platform"/>
            <consortium name="The Broad Institute Genome Sequencing Center for Infectious Disease"/>
            <person name="Wu L."/>
            <person name="Ma J."/>
        </authorList>
    </citation>
    <scope>NUCLEOTIDE SEQUENCE [LARGE SCALE GENOMIC DNA]</scope>
    <source>
        <strain evidence="2">JCM 17085</strain>
    </source>
</reference>
<evidence type="ECO:0008006" key="3">
    <source>
        <dbReference type="Google" id="ProtNLM"/>
    </source>
</evidence>
<organism evidence="1 2">
    <name type="scientific">Mucilaginibacter panaciglaebae</name>
    <dbReference type="NCBI Taxonomy" id="502331"/>
    <lineage>
        <taxon>Bacteria</taxon>
        <taxon>Pseudomonadati</taxon>
        <taxon>Bacteroidota</taxon>
        <taxon>Sphingobacteriia</taxon>
        <taxon>Sphingobacteriales</taxon>
        <taxon>Sphingobacteriaceae</taxon>
        <taxon>Mucilaginibacter</taxon>
    </lineage>
</organism>
<protein>
    <recommendedName>
        <fullName evidence="3">DUF4365 domain-containing protein</fullName>
    </recommendedName>
</protein>
<evidence type="ECO:0000313" key="1">
    <source>
        <dbReference type="EMBL" id="GAA4084205.1"/>
    </source>
</evidence>
<gene>
    <name evidence="1" type="ORF">GCM10022392_01120</name>
</gene>
<proteinExistence type="predicted"/>
<sequence>MSEHPTWLKVMQNGSLGETRTKALLIDRFWILERSVDIQGADFIIQRRVTQQNLLDTRPPRLGVVQAKFFESEATSQYVHKEYVVDLDCQPRDEFFLIAHTGIEENSKIYFLTAKMIVENFSIADTDGAEKYRLPGKIVLNDPKYLLGSRKYALDRIENQLKLADFTKNRMFISWQLPKSVNDFSAIQPDFAEPLDNWWGDIPDEFKKLKETSYKAMNDIEEVYEKLKLVTEETDPIKALEIMDDLRSDLRDGNNKWSISLPDLYDPEFESVCHEHIERVNKLRERGLLDTFINLRGKIRDSAGDFLSKNLPIDSNTVHSMVINFSIKDFTIFNIEHKLTPIEIYHNIPHKINQFGHIDLGSIKYSGLTDISEGNFEYYWLAGRIHIDKKENIDFEHFYRTKVFSVYYECIEKMYYEWDY</sequence>
<name>A0ABP7WBA5_9SPHI</name>
<dbReference type="EMBL" id="BAABCV010000001">
    <property type="protein sequence ID" value="GAA4084205.1"/>
    <property type="molecule type" value="Genomic_DNA"/>
</dbReference>
<accession>A0ABP7WBA5</accession>